<feature type="non-terminal residue" evidence="2">
    <location>
        <position position="1"/>
    </location>
</feature>
<comment type="caution">
    <text evidence="2">The sequence shown here is derived from an EMBL/GenBank/DDBJ whole genome shotgun (WGS) entry which is preliminary data.</text>
</comment>
<reference evidence="2 3" key="1">
    <citation type="journal article" date="2014" name="Am. J. Bot.">
        <title>Genome assembly and annotation for red clover (Trifolium pratense; Fabaceae).</title>
        <authorList>
            <person name="Istvanek J."/>
            <person name="Jaros M."/>
            <person name="Krenek A."/>
            <person name="Repkova J."/>
        </authorList>
    </citation>
    <scope>NUCLEOTIDE SEQUENCE [LARGE SCALE GENOMIC DNA]</scope>
    <source>
        <strain evidence="3">cv. Tatra</strain>
        <tissue evidence="2">Young leaves</tissue>
    </source>
</reference>
<gene>
    <name evidence="2" type="ORF">L195_g063747</name>
</gene>
<sequence length="77" mass="8422">SAHRSPTNSSVADRSKRFRVNDVEDTSSRQQQEVVDLENQDDSSALGPHRLTPGVPADDFVLPPVFAHGPLLDGKTR</sequence>
<proteinExistence type="predicted"/>
<accession>A0A2K3KNR4</accession>
<feature type="non-terminal residue" evidence="2">
    <location>
        <position position="77"/>
    </location>
</feature>
<reference evidence="2 3" key="2">
    <citation type="journal article" date="2017" name="Front. Plant Sci.">
        <title>Gene Classification and Mining of Molecular Markers Useful in Red Clover (Trifolium pratense) Breeding.</title>
        <authorList>
            <person name="Istvanek J."/>
            <person name="Dluhosova J."/>
            <person name="Dluhos P."/>
            <person name="Patkova L."/>
            <person name="Nedelnik J."/>
            <person name="Repkova J."/>
        </authorList>
    </citation>
    <scope>NUCLEOTIDE SEQUENCE [LARGE SCALE GENOMIC DNA]</scope>
    <source>
        <strain evidence="3">cv. Tatra</strain>
        <tissue evidence="2">Young leaves</tissue>
    </source>
</reference>
<dbReference type="AlphaFoldDB" id="A0A2K3KNR4"/>
<dbReference type="Proteomes" id="UP000236291">
    <property type="component" value="Unassembled WGS sequence"/>
</dbReference>
<feature type="compositionally biased region" description="Polar residues" evidence="1">
    <location>
        <begin position="1"/>
        <end position="12"/>
    </location>
</feature>
<protein>
    <submittedName>
        <fullName evidence="2">Uncharacterized protein</fullName>
    </submittedName>
</protein>
<organism evidence="2 3">
    <name type="scientific">Trifolium pratense</name>
    <name type="common">Red clover</name>
    <dbReference type="NCBI Taxonomy" id="57577"/>
    <lineage>
        <taxon>Eukaryota</taxon>
        <taxon>Viridiplantae</taxon>
        <taxon>Streptophyta</taxon>
        <taxon>Embryophyta</taxon>
        <taxon>Tracheophyta</taxon>
        <taxon>Spermatophyta</taxon>
        <taxon>Magnoliopsida</taxon>
        <taxon>eudicotyledons</taxon>
        <taxon>Gunneridae</taxon>
        <taxon>Pentapetalae</taxon>
        <taxon>rosids</taxon>
        <taxon>fabids</taxon>
        <taxon>Fabales</taxon>
        <taxon>Fabaceae</taxon>
        <taxon>Papilionoideae</taxon>
        <taxon>50 kb inversion clade</taxon>
        <taxon>NPAAA clade</taxon>
        <taxon>Hologalegina</taxon>
        <taxon>IRL clade</taxon>
        <taxon>Trifolieae</taxon>
        <taxon>Trifolium</taxon>
    </lineage>
</organism>
<feature type="region of interest" description="Disordered" evidence="1">
    <location>
        <begin position="1"/>
        <end position="58"/>
    </location>
</feature>
<name>A0A2K3KNR4_TRIPR</name>
<evidence type="ECO:0000313" key="3">
    <source>
        <dbReference type="Proteomes" id="UP000236291"/>
    </source>
</evidence>
<feature type="compositionally biased region" description="Basic and acidic residues" evidence="1">
    <location>
        <begin position="13"/>
        <end position="22"/>
    </location>
</feature>
<dbReference type="EMBL" id="ASHM01218743">
    <property type="protein sequence ID" value="PNX67934.1"/>
    <property type="molecule type" value="Genomic_DNA"/>
</dbReference>
<evidence type="ECO:0000256" key="1">
    <source>
        <dbReference type="SAM" id="MobiDB-lite"/>
    </source>
</evidence>
<evidence type="ECO:0000313" key="2">
    <source>
        <dbReference type="EMBL" id="PNX67934.1"/>
    </source>
</evidence>